<dbReference type="EMBL" id="MRTP01000001">
    <property type="protein sequence ID" value="OMF58120.1"/>
    <property type="molecule type" value="Genomic_DNA"/>
</dbReference>
<proteinExistence type="predicted"/>
<dbReference type="AlphaFoldDB" id="A0A1R1F267"/>
<gene>
    <name evidence="1" type="ORF">BK138_06045</name>
</gene>
<dbReference type="STRING" id="297318.BK138_06045"/>
<dbReference type="Proteomes" id="UP000187172">
    <property type="component" value="Unassembled WGS sequence"/>
</dbReference>
<accession>A0A1R1F267</accession>
<dbReference type="PANTHER" id="PTHR34822">
    <property type="entry name" value="GRPB DOMAIN PROTEIN (AFU_ORTHOLOGUE AFUA_1G01530)"/>
    <property type="match status" value="1"/>
</dbReference>
<dbReference type="RefSeq" id="WP_076167298.1">
    <property type="nucleotide sequence ID" value="NZ_MRTP01000001.1"/>
</dbReference>
<dbReference type="InterPro" id="IPR043519">
    <property type="entry name" value="NT_sf"/>
</dbReference>
<reference evidence="1 2" key="1">
    <citation type="submission" date="2016-11" db="EMBL/GenBank/DDBJ databases">
        <title>Paenibacillus species isolates.</title>
        <authorList>
            <person name="Beno S.M."/>
        </authorList>
    </citation>
    <scope>NUCLEOTIDE SEQUENCE [LARGE SCALE GENOMIC DNA]</scope>
    <source>
        <strain evidence="1 2">FSL R5-0378</strain>
    </source>
</reference>
<evidence type="ECO:0008006" key="3">
    <source>
        <dbReference type="Google" id="ProtNLM"/>
    </source>
</evidence>
<comment type="caution">
    <text evidence="1">The sequence shown here is derived from an EMBL/GenBank/DDBJ whole genome shotgun (WGS) entry which is preliminary data.</text>
</comment>
<evidence type="ECO:0000313" key="1">
    <source>
        <dbReference type="EMBL" id="OMF58120.1"/>
    </source>
</evidence>
<name>A0A1R1F267_9BACL</name>
<dbReference type="SUPFAM" id="SSF81301">
    <property type="entry name" value="Nucleotidyltransferase"/>
    <property type="match status" value="1"/>
</dbReference>
<dbReference type="Gene3D" id="3.30.460.10">
    <property type="entry name" value="Beta Polymerase, domain 2"/>
    <property type="match status" value="1"/>
</dbReference>
<dbReference type="InterPro" id="IPR007344">
    <property type="entry name" value="GrpB/CoaE"/>
</dbReference>
<protein>
    <recommendedName>
        <fullName evidence="3">GrpB family protein</fullName>
    </recommendedName>
</protein>
<sequence>MDSVIEIVDYMPEWADVFALEKERLSGLAGLDAVVFEHVGSTAIPGQQAKPVVDMFVGVNPFRPAAYYIDLLDPASYSYVETGMRGRHLFAKSTEGIWTHNVHLMPYDEQFHTRNEILLRDYLRRHPELVEEYGAIKMQAARSAESMNAYTRAKTAFIQSVVDAAREEKGLPLEDVWEE</sequence>
<evidence type="ECO:0000313" key="2">
    <source>
        <dbReference type="Proteomes" id="UP000187172"/>
    </source>
</evidence>
<organism evidence="1 2">
    <name type="scientific">Paenibacillus rhizosphaerae</name>
    <dbReference type="NCBI Taxonomy" id="297318"/>
    <lineage>
        <taxon>Bacteria</taxon>
        <taxon>Bacillati</taxon>
        <taxon>Bacillota</taxon>
        <taxon>Bacilli</taxon>
        <taxon>Bacillales</taxon>
        <taxon>Paenibacillaceae</taxon>
        <taxon>Paenibacillus</taxon>
    </lineage>
</organism>
<keyword evidence="2" id="KW-1185">Reference proteome</keyword>
<dbReference type="Pfam" id="PF04229">
    <property type="entry name" value="GrpB"/>
    <property type="match status" value="1"/>
</dbReference>
<dbReference type="PANTHER" id="PTHR34822:SF1">
    <property type="entry name" value="GRPB FAMILY PROTEIN"/>
    <property type="match status" value="1"/>
</dbReference>